<dbReference type="PANTHER" id="PTHR11241:SF0">
    <property type="entry name" value="DEOXYURIDINE 5'-TRIPHOSPHATE NUCLEOTIDOHYDROLASE"/>
    <property type="match status" value="1"/>
</dbReference>
<evidence type="ECO:0000256" key="4">
    <source>
        <dbReference type="ARBA" id="ARBA00023080"/>
    </source>
</evidence>
<comment type="catalytic activity">
    <reaction evidence="5">
        <text>dUTP + H2O = dUMP + diphosphate + H(+)</text>
        <dbReference type="Rhea" id="RHEA:10248"/>
        <dbReference type="ChEBI" id="CHEBI:15377"/>
        <dbReference type="ChEBI" id="CHEBI:15378"/>
        <dbReference type="ChEBI" id="CHEBI:33019"/>
        <dbReference type="ChEBI" id="CHEBI:61555"/>
        <dbReference type="ChEBI" id="CHEBI:246422"/>
        <dbReference type="EC" id="3.6.1.23"/>
    </reaction>
</comment>
<gene>
    <name evidence="7" type="ORF">ILUMI_06341</name>
</gene>
<dbReference type="GO" id="GO:0004170">
    <property type="term" value="F:dUTP diphosphatase activity"/>
    <property type="evidence" value="ECO:0007669"/>
    <property type="project" value="UniProtKB-UniRule"/>
</dbReference>
<dbReference type="GO" id="GO:0046081">
    <property type="term" value="P:dUTP catabolic process"/>
    <property type="evidence" value="ECO:0007669"/>
    <property type="project" value="UniProtKB-UniRule"/>
</dbReference>
<dbReference type="Proteomes" id="UP000801492">
    <property type="component" value="Unassembled WGS sequence"/>
</dbReference>
<feature type="domain" description="dUTPase-like" evidence="6">
    <location>
        <begin position="3"/>
        <end position="109"/>
    </location>
</feature>
<feature type="non-terminal residue" evidence="7">
    <location>
        <position position="181"/>
    </location>
</feature>
<sequence length="181" mass="19878">AILPRHMTVGAAGMDVASYKNVNIRFGVNRIFLGFNMPYGMRKGYYIRTVPRSSYAAKGIFINGVIDSDFKGELFIQALYLGGNSAEDILLKEGERFAQFIIEKHYGFEPLWFNEGRTIERGDFHGSTSAGASTSSAPAVMLRGSHETQVEMTGIDRWGNSTADVTATGGPDSNLFEVYAE</sequence>
<evidence type="ECO:0000259" key="6">
    <source>
        <dbReference type="Pfam" id="PF00692"/>
    </source>
</evidence>
<keyword evidence="4 5" id="KW-0546">Nucleotide metabolism</keyword>
<keyword evidence="3 5" id="KW-0378">Hydrolase</keyword>
<dbReference type="Gene3D" id="2.70.40.10">
    <property type="match status" value="1"/>
</dbReference>
<keyword evidence="8" id="KW-1185">Reference proteome</keyword>
<dbReference type="UniPathway" id="UPA00610">
    <property type="reaction ID" value="UER00666"/>
</dbReference>
<dbReference type="InterPro" id="IPR008181">
    <property type="entry name" value="dUTPase"/>
</dbReference>
<keyword evidence="5" id="KW-0479">Metal-binding</keyword>
<evidence type="ECO:0000256" key="1">
    <source>
        <dbReference type="ARBA" id="ARBA00005142"/>
    </source>
</evidence>
<organism evidence="7 8">
    <name type="scientific">Ignelater luminosus</name>
    <name type="common">Cucubano</name>
    <name type="synonym">Pyrophorus luminosus</name>
    <dbReference type="NCBI Taxonomy" id="2038154"/>
    <lineage>
        <taxon>Eukaryota</taxon>
        <taxon>Metazoa</taxon>
        <taxon>Ecdysozoa</taxon>
        <taxon>Arthropoda</taxon>
        <taxon>Hexapoda</taxon>
        <taxon>Insecta</taxon>
        <taxon>Pterygota</taxon>
        <taxon>Neoptera</taxon>
        <taxon>Endopterygota</taxon>
        <taxon>Coleoptera</taxon>
        <taxon>Polyphaga</taxon>
        <taxon>Elateriformia</taxon>
        <taxon>Elateroidea</taxon>
        <taxon>Elateridae</taxon>
        <taxon>Agrypninae</taxon>
        <taxon>Pyrophorini</taxon>
        <taxon>Ignelater</taxon>
    </lineage>
</organism>
<dbReference type="EC" id="3.6.1.23" evidence="5"/>
<reference evidence="7" key="1">
    <citation type="submission" date="2019-08" db="EMBL/GenBank/DDBJ databases">
        <title>The genome of the North American firefly Photinus pyralis.</title>
        <authorList>
            <consortium name="Photinus pyralis genome working group"/>
            <person name="Fallon T.R."/>
            <person name="Sander Lower S.E."/>
            <person name="Weng J.-K."/>
        </authorList>
    </citation>
    <scope>NUCLEOTIDE SEQUENCE</scope>
    <source>
        <strain evidence="7">TRF0915ILg1</strain>
        <tissue evidence="7">Whole body</tissue>
    </source>
</reference>
<dbReference type="AlphaFoldDB" id="A0A8K0DFS1"/>
<dbReference type="CDD" id="cd07557">
    <property type="entry name" value="trimeric_dUTPase"/>
    <property type="match status" value="1"/>
</dbReference>
<dbReference type="EMBL" id="VTPC01002594">
    <property type="protein sequence ID" value="KAF2899845.1"/>
    <property type="molecule type" value="Genomic_DNA"/>
</dbReference>
<feature type="non-terminal residue" evidence="7">
    <location>
        <position position="1"/>
    </location>
</feature>
<evidence type="ECO:0000256" key="5">
    <source>
        <dbReference type="RuleBase" id="RU367024"/>
    </source>
</evidence>
<dbReference type="PANTHER" id="PTHR11241">
    <property type="entry name" value="DEOXYURIDINE 5'-TRIPHOSPHATE NUCLEOTIDOHYDROLASE"/>
    <property type="match status" value="1"/>
</dbReference>
<dbReference type="SUPFAM" id="SSF51283">
    <property type="entry name" value="dUTPase-like"/>
    <property type="match status" value="1"/>
</dbReference>
<dbReference type="InterPro" id="IPR033704">
    <property type="entry name" value="dUTPase_trimeric"/>
</dbReference>
<dbReference type="InterPro" id="IPR036157">
    <property type="entry name" value="dUTPase-like_sf"/>
</dbReference>
<evidence type="ECO:0000313" key="7">
    <source>
        <dbReference type="EMBL" id="KAF2899845.1"/>
    </source>
</evidence>
<protein>
    <recommendedName>
        <fullName evidence="5">Deoxyuridine 5'-triphosphate nucleotidohydrolase</fullName>
        <shortName evidence="5">dUTPase</shortName>
        <ecNumber evidence="5">3.6.1.23</ecNumber>
    </recommendedName>
    <alternativeName>
        <fullName evidence="5">dUTP pyrophosphatase</fullName>
    </alternativeName>
</protein>
<comment type="caution">
    <text evidence="7">The sequence shown here is derived from an EMBL/GenBank/DDBJ whole genome shotgun (WGS) entry which is preliminary data.</text>
</comment>
<dbReference type="GO" id="GO:0006226">
    <property type="term" value="P:dUMP biosynthetic process"/>
    <property type="evidence" value="ECO:0007669"/>
    <property type="project" value="UniProtKB-UniRule"/>
</dbReference>
<evidence type="ECO:0000256" key="3">
    <source>
        <dbReference type="ARBA" id="ARBA00022801"/>
    </source>
</evidence>
<dbReference type="GO" id="GO:0000287">
    <property type="term" value="F:magnesium ion binding"/>
    <property type="evidence" value="ECO:0007669"/>
    <property type="project" value="UniProtKB-UniRule"/>
</dbReference>
<evidence type="ECO:0000313" key="8">
    <source>
        <dbReference type="Proteomes" id="UP000801492"/>
    </source>
</evidence>
<accession>A0A8K0DFS1</accession>
<name>A0A8K0DFS1_IGNLU</name>
<comment type="function">
    <text evidence="5">Involved in nucleotide metabolism via production of dUMP, the immediate precursor of thymidine nucleotides, and decreases the intracellular concentration of dUTP so that uracil cannot be incorporated into DNA.</text>
</comment>
<evidence type="ECO:0000256" key="2">
    <source>
        <dbReference type="ARBA" id="ARBA00006581"/>
    </source>
</evidence>
<dbReference type="OrthoDB" id="10261072at2759"/>
<dbReference type="InterPro" id="IPR029054">
    <property type="entry name" value="dUTPase-like"/>
</dbReference>
<keyword evidence="5" id="KW-0460">Magnesium</keyword>
<comment type="cofactor">
    <cofactor evidence="5">
        <name>Mg(2+)</name>
        <dbReference type="ChEBI" id="CHEBI:18420"/>
    </cofactor>
</comment>
<comment type="similarity">
    <text evidence="2 5">Belongs to the dUTPase family.</text>
</comment>
<proteinExistence type="inferred from homology"/>
<comment type="pathway">
    <text evidence="1 5">Pyrimidine metabolism; dUMP biosynthesis; dUMP from dCTP (dUTP route): step 2/2.</text>
</comment>
<dbReference type="Pfam" id="PF00692">
    <property type="entry name" value="dUTPase"/>
    <property type="match status" value="1"/>
</dbReference>